<dbReference type="Proteomes" id="UP000478052">
    <property type="component" value="Unassembled WGS sequence"/>
</dbReference>
<dbReference type="GO" id="GO:0003677">
    <property type="term" value="F:DNA binding"/>
    <property type="evidence" value="ECO:0007669"/>
    <property type="project" value="UniProtKB-KW"/>
</dbReference>
<reference evidence="11 12" key="1">
    <citation type="submission" date="2019-08" db="EMBL/GenBank/DDBJ databases">
        <title>Whole genome of Aphis craccivora.</title>
        <authorList>
            <person name="Voronova N.V."/>
            <person name="Shulinski R.S."/>
            <person name="Bandarenka Y.V."/>
            <person name="Zhorov D.G."/>
            <person name="Warner D."/>
        </authorList>
    </citation>
    <scope>NUCLEOTIDE SEQUENCE [LARGE SCALE GENOMIC DNA]</scope>
    <source>
        <strain evidence="11">180601</strain>
        <tissue evidence="11">Whole Body</tissue>
    </source>
</reference>
<feature type="compositionally biased region" description="Acidic residues" evidence="10">
    <location>
        <begin position="562"/>
        <end position="581"/>
    </location>
</feature>
<dbReference type="GO" id="GO:0016251">
    <property type="term" value="F:RNA polymerase II general transcription initiation factor activity"/>
    <property type="evidence" value="ECO:0007669"/>
    <property type="project" value="TreeGrafter"/>
</dbReference>
<evidence type="ECO:0000256" key="4">
    <source>
        <dbReference type="ARBA" id="ARBA00023015"/>
    </source>
</evidence>
<evidence type="ECO:0000256" key="1">
    <source>
        <dbReference type="ARBA" id="ARBA00004123"/>
    </source>
</evidence>
<feature type="compositionally biased region" description="Basic and acidic residues" evidence="10">
    <location>
        <begin position="637"/>
        <end position="654"/>
    </location>
</feature>
<comment type="caution">
    <text evidence="11">The sequence shown here is derived from an EMBL/GenBank/DDBJ whole genome shotgun (WGS) entry which is preliminary data.</text>
</comment>
<dbReference type="Pfam" id="PF05793">
    <property type="entry name" value="TFIIF_alpha"/>
    <property type="match status" value="3"/>
</dbReference>
<organism evidence="11 12">
    <name type="scientific">Aphis craccivora</name>
    <name type="common">Cowpea aphid</name>
    <dbReference type="NCBI Taxonomy" id="307492"/>
    <lineage>
        <taxon>Eukaryota</taxon>
        <taxon>Metazoa</taxon>
        <taxon>Ecdysozoa</taxon>
        <taxon>Arthropoda</taxon>
        <taxon>Hexapoda</taxon>
        <taxon>Insecta</taxon>
        <taxon>Pterygota</taxon>
        <taxon>Neoptera</taxon>
        <taxon>Paraneoptera</taxon>
        <taxon>Hemiptera</taxon>
        <taxon>Sternorrhyncha</taxon>
        <taxon>Aphidomorpha</taxon>
        <taxon>Aphidoidea</taxon>
        <taxon>Aphididae</taxon>
        <taxon>Aphidini</taxon>
        <taxon>Aphis</taxon>
        <taxon>Aphis</taxon>
    </lineage>
</organism>
<accession>A0A6G0Z255</accession>
<keyword evidence="5" id="KW-0238">DNA-binding</keyword>
<comment type="subcellular location">
    <subcellularLocation>
        <location evidence="1">Nucleus</location>
    </subcellularLocation>
</comment>
<evidence type="ECO:0000313" key="11">
    <source>
        <dbReference type="EMBL" id="KAF0764706.1"/>
    </source>
</evidence>
<comment type="similarity">
    <text evidence="2">Belongs to the TFIIF alpha subunit family.</text>
</comment>
<dbReference type="Gene3D" id="1.10.10.10">
    <property type="entry name" value="Winged helix-like DNA-binding domain superfamily/Winged helix DNA-binding domain"/>
    <property type="match status" value="1"/>
</dbReference>
<dbReference type="SUPFAM" id="SSF50916">
    <property type="entry name" value="Rap30/74 interaction domains"/>
    <property type="match status" value="2"/>
</dbReference>
<evidence type="ECO:0000256" key="3">
    <source>
        <dbReference type="ARBA" id="ARBA00020812"/>
    </source>
</evidence>
<dbReference type="GO" id="GO:0006367">
    <property type="term" value="P:transcription initiation at RNA polymerase II promoter"/>
    <property type="evidence" value="ECO:0007669"/>
    <property type="project" value="InterPro"/>
</dbReference>
<gene>
    <name evidence="11" type="ORF">FWK35_00002824</name>
</gene>
<dbReference type="GO" id="GO:0032968">
    <property type="term" value="P:positive regulation of transcription elongation by RNA polymerase II"/>
    <property type="evidence" value="ECO:0007669"/>
    <property type="project" value="InterPro"/>
</dbReference>
<keyword evidence="12" id="KW-1185">Reference proteome</keyword>
<dbReference type="GO" id="GO:0001096">
    <property type="term" value="F:TFIIF-class transcription factor complex binding"/>
    <property type="evidence" value="ECO:0007669"/>
    <property type="project" value="TreeGrafter"/>
</dbReference>
<evidence type="ECO:0000256" key="10">
    <source>
        <dbReference type="SAM" id="MobiDB-lite"/>
    </source>
</evidence>
<keyword evidence="6" id="KW-0804">Transcription</keyword>
<evidence type="ECO:0000256" key="7">
    <source>
        <dbReference type="ARBA" id="ARBA00023242"/>
    </source>
</evidence>
<evidence type="ECO:0000313" key="12">
    <source>
        <dbReference type="Proteomes" id="UP000478052"/>
    </source>
</evidence>
<evidence type="ECO:0000256" key="9">
    <source>
        <dbReference type="ARBA" id="ARBA00031523"/>
    </source>
</evidence>
<feature type="compositionally biased region" description="Acidic residues" evidence="10">
    <location>
        <begin position="609"/>
        <end position="622"/>
    </location>
</feature>
<feature type="compositionally biased region" description="Basic and acidic residues" evidence="10">
    <location>
        <begin position="668"/>
        <end position="678"/>
    </location>
</feature>
<dbReference type="SUPFAM" id="SSF46785">
    <property type="entry name" value="Winged helix' DNA-binding domain"/>
    <property type="match status" value="1"/>
</dbReference>
<protein>
    <recommendedName>
        <fullName evidence="3">General transcription factor IIF subunit 1</fullName>
    </recommendedName>
    <alternativeName>
        <fullName evidence="9">Transcription initiation factor IIF subunit alpha</fullName>
    </alternativeName>
</protein>
<dbReference type="AlphaFoldDB" id="A0A6G0Z255"/>
<dbReference type="GO" id="GO:0005674">
    <property type="term" value="C:transcription factor TFIIF complex"/>
    <property type="evidence" value="ECO:0007669"/>
    <property type="project" value="TreeGrafter"/>
</dbReference>
<dbReference type="PANTHER" id="PTHR13011:SF0">
    <property type="entry name" value="GENERAL TRANSCRIPTION FACTOR IIF SUBUNIT 1"/>
    <property type="match status" value="1"/>
</dbReference>
<comment type="function">
    <text evidence="8">TFIIF is a general transcription initiation factor that binds to RNA polymerase II and helps to recruit it to the initiation complex in collaboration with TFIIB. It promotes transcription elongation.</text>
</comment>
<dbReference type="EMBL" id="VUJU01001570">
    <property type="protein sequence ID" value="KAF0764706.1"/>
    <property type="molecule type" value="Genomic_DNA"/>
</dbReference>
<evidence type="ECO:0000256" key="6">
    <source>
        <dbReference type="ARBA" id="ARBA00023163"/>
    </source>
</evidence>
<dbReference type="InterPro" id="IPR008851">
    <property type="entry name" value="TFIIF-alpha"/>
</dbReference>
<evidence type="ECO:0000256" key="2">
    <source>
        <dbReference type="ARBA" id="ARBA00005249"/>
    </source>
</evidence>
<proteinExistence type="inferred from homology"/>
<keyword evidence="7" id="KW-0539">Nucleus</keyword>
<evidence type="ECO:0000256" key="8">
    <source>
        <dbReference type="ARBA" id="ARBA00025232"/>
    </source>
</evidence>
<sequence>MLRTQKSESQRYWYHCCSQYHVTQRYEIYRKLIDNTFSVCSVVQSELKAECCILVWYDSTLVTLNFRQTTYESNNLFFYIQLPTMSFSQKVGGSSIPYMSPMINTKEFSLRVPRSSDVKYQIMKFNSNLNIEFDKWSHAKMERDTNKVDGKIPEEDMPKFGAGSEFGREARQEARKRRYGGNKKVSESSPWTLKVGGKKIPKVASSINNKIATYLKKTPNETFQSDGKDGPIWVSIDESTDMDGRYVGNVIVGKLSSEPCNSFLLNCEQLDKCNHKTIAKLSNDSMNLLWPNGVKYENVFLFLSDAVPYMCKAAPSRVLKFKELYPDLNLPPKPILTRWCTWLEAALYHCEHFEKIKNIISSLNTETATAIDKANNLIENNNLKNNLIYISANFGFLIHTIKQLETRNMPLSEKKNQGLKNLKIIRDILQGLNPTELLDVKLTPLDIVNMKYASITFRGVREGGITDNSSYYLFTHGEDGIIIAHKLEEWYNFQPVQRYKTLTSEEAEEEFGRRNKVLNHFTLMVQKRLKNEEEEEIDEDDKTKGKKTAKSRKSKELKISEMEEWEESEEDESEEEEQDEEKIEKKKKQKQKSKVKAKPKKKSKGSDESATEESDDGDEEGRELDYISDSSDDVSDDEAKVTKEMQGVSEEKALKSLLTSDEDEDEDAEKKEENKDEQNNTDVEEEDKTKKEENKPKQSSPNKKKKKNTDKKSKKESDSDSDSSVDSSDIDSEPISRKRPFSLDGLKSNVGDLISLSGDSSSQSMEPSQKKAKVDFSPVTMSDTHGITEEAVRRYLSRKPITTTQLVTKFKNRSNLSSEQLVRIIALLLKRINPEKKMIKNKMYLSLKH</sequence>
<dbReference type="PANTHER" id="PTHR13011">
    <property type="entry name" value="TFIIF-ALPHA"/>
    <property type="match status" value="1"/>
</dbReference>
<keyword evidence="4" id="KW-0805">Transcription regulation</keyword>
<feature type="compositionally biased region" description="Basic residues" evidence="10">
    <location>
        <begin position="544"/>
        <end position="553"/>
    </location>
</feature>
<dbReference type="InterPro" id="IPR011039">
    <property type="entry name" value="TFIIF_interaction"/>
</dbReference>
<dbReference type="InterPro" id="IPR036390">
    <property type="entry name" value="WH_DNA-bd_sf"/>
</dbReference>
<name>A0A6G0Z255_APHCR</name>
<feature type="compositionally biased region" description="Acidic residues" evidence="10">
    <location>
        <begin position="719"/>
        <end position="732"/>
    </location>
</feature>
<feature type="region of interest" description="Disordered" evidence="10">
    <location>
        <begin position="532"/>
        <end position="776"/>
    </location>
</feature>
<dbReference type="OrthoDB" id="76676at2759"/>
<feature type="compositionally biased region" description="Basic residues" evidence="10">
    <location>
        <begin position="585"/>
        <end position="603"/>
    </location>
</feature>
<dbReference type="InterPro" id="IPR036388">
    <property type="entry name" value="WH-like_DNA-bd_sf"/>
</dbReference>
<feature type="compositionally biased region" description="Basic and acidic residues" evidence="10">
    <location>
        <begin position="687"/>
        <end position="696"/>
    </location>
</feature>
<evidence type="ECO:0000256" key="5">
    <source>
        <dbReference type="ARBA" id="ARBA00023125"/>
    </source>
</evidence>
<feature type="compositionally biased region" description="Low complexity" evidence="10">
    <location>
        <begin position="751"/>
        <end position="764"/>
    </location>
</feature>